<name>A0A0F9IXA3_9ZZZZ</name>
<reference evidence="1" key="1">
    <citation type="journal article" date="2015" name="Nature">
        <title>Complex archaea that bridge the gap between prokaryotes and eukaryotes.</title>
        <authorList>
            <person name="Spang A."/>
            <person name="Saw J.H."/>
            <person name="Jorgensen S.L."/>
            <person name="Zaremba-Niedzwiedzka K."/>
            <person name="Martijn J."/>
            <person name="Lind A.E."/>
            <person name="van Eijk R."/>
            <person name="Schleper C."/>
            <person name="Guy L."/>
            <person name="Ettema T.J."/>
        </authorList>
    </citation>
    <scope>NUCLEOTIDE SEQUENCE</scope>
</reference>
<gene>
    <name evidence="1" type="ORF">LCGC14_1525430</name>
</gene>
<protein>
    <submittedName>
        <fullName evidence="1">Uncharacterized protein</fullName>
    </submittedName>
</protein>
<proteinExistence type="predicted"/>
<dbReference type="AlphaFoldDB" id="A0A0F9IXA3"/>
<organism evidence="1">
    <name type="scientific">marine sediment metagenome</name>
    <dbReference type="NCBI Taxonomy" id="412755"/>
    <lineage>
        <taxon>unclassified sequences</taxon>
        <taxon>metagenomes</taxon>
        <taxon>ecological metagenomes</taxon>
    </lineage>
</organism>
<dbReference type="EMBL" id="LAZR01011371">
    <property type="protein sequence ID" value="KKM62064.1"/>
    <property type="molecule type" value="Genomic_DNA"/>
</dbReference>
<accession>A0A0F9IXA3</accession>
<evidence type="ECO:0000313" key="1">
    <source>
        <dbReference type="EMBL" id="KKM62064.1"/>
    </source>
</evidence>
<comment type="caution">
    <text evidence="1">The sequence shown here is derived from an EMBL/GenBank/DDBJ whole genome shotgun (WGS) entry which is preliminary data.</text>
</comment>
<sequence length="31" mass="3669">MGEKNKKDKIGVADRKRIYDDGLHVELHQKF</sequence>